<dbReference type="Pfam" id="PF19760">
    <property type="entry name" value="DUF6247"/>
    <property type="match status" value="1"/>
</dbReference>
<dbReference type="RefSeq" id="WP_100202663.1">
    <property type="nucleotide sequence ID" value="NZ_PGGW01000057.1"/>
</dbReference>
<evidence type="ECO:0000313" key="2">
    <source>
        <dbReference type="Proteomes" id="UP000230407"/>
    </source>
</evidence>
<gene>
    <name evidence="1" type="ORF">CUT44_16715</name>
</gene>
<name>A0A2M8LXK9_9ACTN</name>
<dbReference type="Proteomes" id="UP000230407">
    <property type="component" value="Unassembled WGS sequence"/>
</dbReference>
<evidence type="ECO:0000313" key="1">
    <source>
        <dbReference type="EMBL" id="PJE96680.1"/>
    </source>
</evidence>
<protein>
    <submittedName>
        <fullName evidence="1">Uncharacterized protein</fullName>
    </submittedName>
</protein>
<dbReference type="InterPro" id="IPR046214">
    <property type="entry name" value="DUF6247"/>
</dbReference>
<keyword evidence="2" id="KW-1185">Reference proteome</keyword>
<reference evidence="1 2" key="1">
    <citation type="submission" date="2017-11" db="EMBL/GenBank/DDBJ databases">
        <title>Streptomyces carmine sp. nov., a novel actinomycete isolated from Sophora alopecuroides in Xinjiang, China.</title>
        <authorList>
            <person name="Wang Y."/>
            <person name="Luo X."/>
            <person name="Wan C."/>
            <person name="Zhang L."/>
        </authorList>
    </citation>
    <scope>NUCLEOTIDE SEQUENCE [LARGE SCALE GENOMIC DNA]</scope>
    <source>
        <strain evidence="1 2">TRM SA0054</strain>
    </source>
</reference>
<dbReference type="AlphaFoldDB" id="A0A2M8LXK9"/>
<sequence length="118" mass="12704">MTTSATGRPLIPQPPATVTALRQAVAQIAPAALPAFTRELDQAADQARQGSDLAPLRRFVAQWAVQVHIQRHPHPAERLRQLEDLAATGDADRARKAASEIGRILDDAHAALATPPQR</sequence>
<accession>A0A2M8LXK9</accession>
<proteinExistence type="predicted"/>
<dbReference type="EMBL" id="PGGW01000057">
    <property type="protein sequence ID" value="PJE96680.1"/>
    <property type="molecule type" value="Genomic_DNA"/>
</dbReference>
<comment type="caution">
    <text evidence="1">The sequence shown here is derived from an EMBL/GenBank/DDBJ whole genome shotgun (WGS) entry which is preliminary data.</text>
</comment>
<organism evidence="1 2">
    <name type="scientific">Streptomyces carminius</name>
    <dbReference type="NCBI Taxonomy" id="2665496"/>
    <lineage>
        <taxon>Bacteria</taxon>
        <taxon>Bacillati</taxon>
        <taxon>Actinomycetota</taxon>
        <taxon>Actinomycetes</taxon>
        <taxon>Kitasatosporales</taxon>
        <taxon>Streptomycetaceae</taxon>
        <taxon>Streptomyces</taxon>
    </lineage>
</organism>